<dbReference type="InterPro" id="IPR005158">
    <property type="entry name" value="BTAD"/>
</dbReference>
<proteinExistence type="inferred from homology"/>
<accession>A0A367FE60</accession>
<keyword evidence="3 5" id="KW-0238">DNA-binding</keyword>
<dbReference type="Gene3D" id="1.10.8.430">
    <property type="entry name" value="Helical domain of apoptotic protease-activating factors"/>
    <property type="match status" value="1"/>
</dbReference>
<evidence type="ECO:0000256" key="5">
    <source>
        <dbReference type="PROSITE-ProRule" id="PRU01091"/>
    </source>
</evidence>
<dbReference type="SUPFAM" id="SSF52540">
    <property type="entry name" value="P-loop containing nucleoside triphosphate hydrolases"/>
    <property type="match status" value="1"/>
</dbReference>
<dbReference type="Pfam" id="PF00486">
    <property type="entry name" value="Trans_reg_C"/>
    <property type="match status" value="1"/>
</dbReference>
<gene>
    <name evidence="7" type="ORF">DQ384_25485</name>
</gene>
<evidence type="ECO:0000256" key="1">
    <source>
        <dbReference type="ARBA" id="ARBA00005820"/>
    </source>
</evidence>
<dbReference type="GO" id="GO:0043531">
    <property type="term" value="F:ADP binding"/>
    <property type="evidence" value="ECO:0007669"/>
    <property type="project" value="InterPro"/>
</dbReference>
<dbReference type="SMART" id="SM00028">
    <property type="entry name" value="TPR"/>
    <property type="match status" value="3"/>
</dbReference>
<dbReference type="SUPFAM" id="SSF48452">
    <property type="entry name" value="TPR-like"/>
    <property type="match status" value="3"/>
</dbReference>
<dbReference type="SMART" id="SM00862">
    <property type="entry name" value="Trans_reg_C"/>
    <property type="match status" value="1"/>
</dbReference>
<dbReference type="GO" id="GO:0006355">
    <property type="term" value="P:regulation of DNA-templated transcription"/>
    <property type="evidence" value="ECO:0007669"/>
    <property type="project" value="InterPro"/>
</dbReference>
<dbReference type="Pfam" id="PF03704">
    <property type="entry name" value="BTAD"/>
    <property type="match status" value="1"/>
</dbReference>
<dbReference type="InterPro" id="IPR001867">
    <property type="entry name" value="OmpR/PhoB-type_DNA-bd"/>
</dbReference>
<feature type="DNA-binding region" description="OmpR/PhoB-type" evidence="5">
    <location>
        <begin position="1"/>
        <end position="96"/>
    </location>
</feature>
<name>A0A367FE60_9ACTN</name>
<dbReference type="Gene3D" id="1.25.40.10">
    <property type="entry name" value="Tetratricopeptide repeat domain"/>
    <property type="match status" value="2"/>
</dbReference>
<dbReference type="InterPro" id="IPR027417">
    <property type="entry name" value="P-loop_NTPase"/>
</dbReference>
<dbReference type="InterPro" id="IPR016032">
    <property type="entry name" value="Sig_transdc_resp-reg_C-effctor"/>
</dbReference>
<dbReference type="SUPFAM" id="SSF46894">
    <property type="entry name" value="C-terminal effector domain of the bipartite response regulators"/>
    <property type="match status" value="1"/>
</dbReference>
<dbReference type="Gene3D" id="3.40.50.300">
    <property type="entry name" value="P-loop containing nucleotide triphosphate hydrolases"/>
    <property type="match status" value="1"/>
</dbReference>
<feature type="domain" description="OmpR/PhoB-type" evidence="6">
    <location>
        <begin position="1"/>
        <end position="96"/>
    </location>
</feature>
<sequence length="1005" mass="107851">MAVEFRLLGPVEVTAATGVSVPLGGAKPQTLLATLLLEHGHIVPMARLIDILWPDDPPETAKAAIQTYVKTLRQALARYGITDVIVTRAPGYMAQLPVGSLDVDRFEQLLAKARQASNLQETSDLLGAALALWRGPALAGLGTSPLGGEVARLEQLRLTATEERIEADLALGRHGELVSELAALVGRHPVNERLRAQYMTALYRLGRQSDALAGFRESREVLAEELGVDPGPELTELYHAILRGDPALLAPPSGDTVRVAAPAQLPLAPADFTGRAAETSALVTALTAGASPVIQVVAGRAGTGKSALAVHVAHRVAAAFPDGQLYAELRGMGETPADAGEVLGRFLTALGVEPSAVPAGTPERAELYRSLLAGRRVLVLLDDAADERQVRPLLPGGPGGGVLITSRNRLGGLGGVRRTDLDVLDPAEAIELLVRIVGPERVAAEEPVAREIAELCGRLPLAIRIAGARLATRQRWPLRLLADRLTDERRRLDELAIADLEVRAGFELSYRGLDDDARLALRRLGHLGVPEFSPWIVAWLNDVPATLAEDIVERLVDAQLVDFSRVDDIGTLRYRMHDLVRIYGSERAEAEESPETVSAAVGRVLGGWLSVAKQVTAHVPSDEIGWRRPAVAASPVPRELVAQVLAAPHDWFDIERPALVVGLERAAALGLHDLVCQFASARLGPSFLGVNRFEARERINQAALAAARRAGDQNGVATMLAELGQLRYDQDRFPEARRVLGEALGAFRELGDARGQAVALAGLGITCREAGRLVESLHFLDQATTLLAELGEDVGTFYLLRLAASVRLELGDYPTAWSGLEQSLAAYRRLGSPRGEAVTLRTMSLFHRATGRYVPAIETAEAAAAIFARLGDKLMEAHSIRALAKARLRLGRTDLALAPLEGVLSTCQAMGDRWGLGMALRTLGELHLADGDLTDAAACLTAAMDVWRDMEAPLWLARTERDLALLHEARGETETAAEIRARVVKVFHDHGAREYAELAEGAPAS</sequence>
<keyword evidence="4" id="KW-0804">Transcription</keyword>
<protein>
    <submittedName>
        <fullName evidence="7">AfsR family transcriptional regulator</fullName>
    </submittedName>
</protein>
<dbReference type="SMART" id="SM01043">
    <property type="entry name" value="BTAD"/>
    <property type="match status" value="1"/>
</dbReference>
<dbReference type="Proteomes" id="UP000253094">
    <property type="component" value="Unassembled WGS sequence"/>
</dbReference>
<organism evidence="7 8">
    <name type="scientific">Sphaerisporangium album</name>
    <dbReference type="NCBI Taxonomy" id="509200"/>
    <lineage>
        <taxon>Bacteria</taxon>
        <taxon>Bacillati</taxon>
        <taxon>Actinomycetota</taxon>
        <taxon>Actinomycetes</taxon>
        <taxon>Streptosporangiales</taxon>
        <taxon>Streptosporangiaceae</taxon>
        <taxon>Sphaerisporangium</taxon>
    </lineage>
</organism>
<dbReference type="CDD" id="cd15831">
    <property type="entry name" value="BTAD"/>
    <property type="match status" value="1"/>
</dbReference>
<comment type="similarity">
    <text evidence="1">Belongs to the AfsR/DnrI/RedD regulatory family.</text>
</comment>
<dbReference type="InterPro" id="IPR051677">
    <property type="entry name" value="AfsR-DnrI-RedD_regulator"/>
</dbReference>
<dbReference type="OrthoDB" id="5521887at2"/>
<dbReference type="PANTHER" id="PTHR35807:SF1">
    <property type="entry name" value="TRANSCRIPTIONAL REGULATOR REDD"/>
    <property type="match status" value="1"/>
</dbReference>
<evidence type="ECO:0000313" key="8">
    <source>
        <dbReference type="Proteomes" id="UP000253094"/>
    </source>
</evidence>
<keyword evidence="8" id="KW-1185">Reference proteome</keyword>
<dbReference type="EMBL" id="QOIL01000015">
    <property type="protein sequence ID" value="RCG27880.1"/>
    <property type="molecule type" value="Genomic_DNA"/>
</dbReference>
<evidence type="ECO:0000256" key="3">
    <source>
        <dbReference type="ARBA" id="ARBA00023125"/>
    </source>
</evidence>
<dbReference type="Pfam" id="PF13424">
    <property type="entry name" value="TPR_12"/>
    <property type="match status" value="1"/>
</dbReference>
<dbReference type="AlphaFoldDB" id="A0A367FE60"/>
<dbReference type="PROSITE" id="PS51755">
    <property type="entry name" value="OMPR_PHOB"/>
    <property type="match status" value="1"/>
</dbReference>
<keyword evidence="2" id="KW-0805">Transcription regulation</keyword>
<dbReference type="PRINTS" id="PR00364">
    <property type="entry name" value="DISEASERSIST"/>
</dbReference>
<dbReference type="InterPro" id="IPR011990">
    <property type="entry name" value="TPR-like_helical_dom_sf"/>
</dbReference>
<dbReference type="InterPro" id="IPR042197">
    <property type="entry name" value="Apaf_helical"/>
</dbReference>
<evidence type="ECO:0000259" key="6">
    <source>
        <dbReference type="PROSITE" id="PS51755"/>
    </source>
</evidence>
<dbReference type="InterPro" id="IPR019734">
    <property type="entry name" value="TPR_rpt"/>
</dbReference>
<evidence type="ECO:0000313" key="7">
    <source>
        <dbReference type="EMBL" id="RCG27880.1"/>
    </source>
</evidence>
<dbReference type="GO" id="GO:0003677">
    <property type="term" value="F:DNA binding"/>
    <property type="evidence" value="ECO:0007669"/>
    <property type="project" value="UniProtKB-UniRule"/>
</dbReference>
<evidence type="ECO:0000256" key="4">
    <source>
        <dbReference type="ARBA" id="ARBA00023163"/>
    </source>
</evidence>
<dbReference type="InterPro" id="IPR036388">
    <property type="entry name" value="WH-like_DNA-bd_sf"/>
</dbReference>
<dbReference type="PANTHER" id="PTHR35807">
    <property type="entry name" value="TRANSCRIPTIONAL REGULATOR REDD-RELATED"/>
    <property type="match status" value="1"/>
</dbReference>
<evidence type="ECO:0000256" key="2">
    <source>
        <dbReference type="ARBA" id="ARBA00023015"/>
    </source>
</evidence>
<dbReference type="GO" id="GO:0000160">
    <property type="term" value="P:phosphorelay signal transduction system"/>
    <property type="evidence" value="ECO:0007669"/>
    <property type="project" value="InterPro"/>
</dbReference>
<dbReference type="Gene3D" id="1.10.10.10">
    <property type="entry name" value="Winged helix-like DNA-binding domain superfamily/Winged helix DNA-binding domain"/>
    <property type="match status" value="1"/>
</dbReference>
<comment type="caution">
    <text evidence="7">The sequence shown here is derived from an EMBL/GenBank/DDBJ whole genome shotgun (WGS) entry which is preliminary data.</text>
</comment>
<reference evidence="7 8" key="1">
    <citation type="submission" date="2018-06" db="EMBL/GenBank/DDBJ databases">
        <title>Sphaerisporangium craniellae sp. nov., isolated from a marine sponge in the South China Sea.</title>
        <authorList>
            <person name="Li L."/>
        </authorList>
    </citation>
    <scope>NUCLEOTIDE SEQUENCE [LARGE SCALE GENOMIC DNA]</scope>
    <source>
        <strain evidence="7 8">CCTCC AA 208026</strain>
    </source>
</reference>